<dbReference type="InterPro" id="IPR013584">
    <property type="entry name" value="RAP"/>
</dbReference>
<dbReference type="Pfam" id="PF18741">
    <property type="entry name" value="MTES_1575"/>
    <property type="match status" value="1"/>
</dbReference>
<dbReference type="Pfam" id="PF13195">
    <property type="entry name" value="DUF4011"/>
    <property type="match status" value="1"/>
</dbReference>
<dbReference type="Pfam" id="PF13087">
    <property type="entry name" value="AAA_12"/>
    <property type="match status" value="1"/>
</dbReference>
<dbReference type="EMBL" id="JARWAO010000007">
    <property type="protein sequence ID" value="MDR5896993.1"/>
    <property type="molecule type" value="Genomic_DNA"/>
</dbReference>
<dbReference type="PANTHER" id="PTHR10887">
    <property type="entry name" value="DNA2/NAM7 HELICASE FAMILY"/>
    <property type="match status" value="1"/>
</dbReference>
<evidence type="ECO:0000313" key="4">
    <source>
        <dbReference type="Proteomes" id="UP001269375"/>
    </source>
</evidence>
<dbReference type="SUPFAM" id="SSF52980">
    <property type="entry name" value="Restriction endonuclease-like"/>
    <property type="match status" value="1"/>
</dbReference>
<dbReference type="InterPro" id="IPR049468">
    <property type="entry name" value="Restrct_endonuc-II-like_dom"/>
</dbReference>
<evidence type="ECO:0000313" key="3">
    <source>
        <dbReference type="EMBL" id="MDR5896993.1"/>
    </source>
</evidence>
<organism evidence="3 4">
    <name type="scientific">Larsenimonas suaedae</name>
    <dbReference type="NCBI Taxonomy" id="1851019"/>
    <lineage>
        <taxon>Bacteria</taxon>
        <taxon>Pseudomonadati</taxon>
        <taxon>Pseudomonadota</taxon>
        <taxon>Gammaproteobacteria</taxon>
        <taxon>Oceanospirillales</taxon>
        <taxon>Halomonadaceae</taxon>
        <taxon>Larsenimonas</taxon>
    </lineage>
</organism>
<dbReference type="InterPro" id="IPR027417">
    <property type="entry name" value="P-loop_NTPase"/>
</dbReference>
<dbReference type="Gene3D" id="3.40.50.300">
    <property type="entry name" value="P-loop containing nucleotide triphosphate hydrolases"/>
    <property type="match status" value="3"/>
</dbReference>
<dbReference type="SMART" id="SM00952">
    <property type="entry name" value="RAP"/>
    <property type="match status" value="1"/>
</dbReference>
<dbReference type="CDD" id="cd18808">
    <property type="entry name" value="SF1_C_Upf1"/>
    <property type="match status" value="1"/>
</dbReference>
<gene>
    <name evidence="3" type="ORF">QC825_13030</name>
</gene>
<dbReference type="SUPFAM" id="SSF52540">
    <property type="entry name" value="P-loop containing nucleoside triphosphate hydrolases"/>
    <property type="match status" value="1"/>
</dbReference>
<dbReference type="RefSeq" id="WP_251593869.1">
    <property type="nucleotide sequence ID" value="NZ_JAMLJI010000003.1"/>
</dbReference>
<dbReference type="Gene3D" id="3.40.960.10">
    <property type="entry name" value="VSR Endonuclease"/>
    <property type="match status" value="1"/>
</dbReference>
<evidence type="ECO:0000259" key="2">
    <source>
        <dbReference type="SMART" id="SM00952"/>
    </source>
</evidence>
<sequence length="1762" mass="198399">MQRATYNTGYTNKSRSCPMNPINDNDTQNLVAQRIEQLRPLILDTTLRNALLNTVFSDKSHSHIRFIDITPQSLYLRLAQGSRLMLEPLPDPEDELPDEHTAEFQRHLAEQQNSDERYLTQLQHNEKADLKDSERDSQNEKALRELKDRIRHQLKLPARVNTQGTLEPATLARLHGFNPSYDLPEPDLINPSSGKNSQKRVQTLMFPKRLELRATRIRERGRSSMQETGMQVLQCAIGFLEMQDNVSSKVTFAPLVLMPITISECKTPHGLEHHIECDESQPTGNAVLSYKLHNEFGLRLPPPQLNEEGLFDIEDYYRQIESLKPKTFVKWQVRRQAAAGVWAVQSLIMYEDAGAQEWQTTEDTLISRLLGNYQVAGEPRQFLLEHAVDEPEIEQCVPLLVSDADSSQYSAIVDVMQGTDLALEGPPGTGKSQTIVNAIAAALSSGRKILFIAEKQAALEVVNSRLDAMGLGSFILNLQANKTREQIKTSLCERLEMQASPHSSAGLEEIVAEYREVRSALADYINLLTSPYRQTGLTIHDVLGRGITAQAVLALLPRELRSYRVEGVSQWSDQQLDQLASHAENYADLLETLSDTSQHWHFVQTGTLDRFSIDSLLELAGTARDTHEALQVQSKNLLDTGLSQLPALESAQGILSLLSTAREAFAKCDPGLLRTLLNDPKASKRINNFLEMLHSYDQLTNELGEIAIPVPSGLDATLNSIIEQAEKLNLTKITDAHIDEHRSACQAKLEHARQICQTFDNLNALVDLNGMNVATILAMGSLLISQPPEAIERLGELDKSDREARAVSEVSHHIASLETQNQKLSNSFDFSQPMTAAQFSNALAELRNKGALSFIFPKLRQTRRMLKSTLLDPTGYSDKRMLAELPELTSYLADLETFEADEQYTRYSWFRGMRTDINILVNLHTYRQEAQKLALEHRSPRLETLLLDTPAQRLSIMAKLFSEIDSQVPEEILSLPSLAELPTFIKTLNQTLEDIDSLDEQITEGLISLGQNHEARNSVPSLRSLYNQLQKREALAETIERHDAALLLETNFDGISTDRQVANNERVVAESLQAFPTLAPVVLEHMTSSEHLASFEASIASWTETHEAYDEQLARLERDTHATRSEWGFDPLDPASGALLAGMSNDNVALDAHARRNDERGRMTGWGIDPLIKACDDGIIASDAFVEVIKATVSLSMARDIHEQYREKLTRFRGKRLDDLRDRLAKLDRRILELSRDRLVSQLIEQADPPSGYSGGRVSERTELSLIQHVTRLKRNTISPRALTDRAGEALRELKPCWLMSPLAVAAYLPRIQGLFDLVVIDEGSQMRPENALGGLLRAKQALVVGDTEQLPPTNNFRKLGNVVVDDEEENDDTLTSESILDVANLTLPSRRRLRWHYRSRHESLIAFCNRHIYKDDLVIFPSPTPFAVGLGVSQVFVEDGLYKSSLNQREAQVMVSHILRFMSDHPERSLGVVVLNNKQQTLLQDEYDAMRQHSTIAQRYEDHWQSERGGLEPFFIKNLENVQGDERDVIFIGTVFGPEEIGGKVMNRFGNLSGAVGRRRLNVLFTRAKSQIVTFTSMKPNDIKGTRDSAPGSWMLRKWLEYSATGELEAGEANGAEPDSDFERHVIQVIRALGYEAIPQVGAKGFFIDIGVRHPDYPYGYLLGVECDGASYHSSRSARDRDRLRQEILEAKGWQLHRIWSTDWFTDPLSERDRLKTVLDARLAELKHRITTASDNGPSNFMLEQTANNEEFENLQHIVPD</sequence>
<dbReference type="InterPro" id="IPR011335">
    <property type="entry name" value="Restrct_endonuc-II-like"/>
</dbReference>
<accession>A0ABU1GY75</accession>
<reference evidence="3 4" key="1">
    <citation type="submission" date="2023-04" db="EMBL/GenBank/DDBJ databases">
        <title>A long-awaited taxogenomic arrangement of the family Halomonadaceae.</title>
        <authorList>
            <person name="De La Haba R."/>
            <person name="Chuvochina M."/>
            <person name="Wittouck S."/>
            <person name="Arahal D.R."/>
            <person name="Sanchez-Porro C."/>
            <person name="Hugenholtz P."/>
            <person name="Ventosa A."/>
        </authorList>
    </citation>
    <scope>NUCLEOTIDE SEQUENCE [LARGE SCALE GENOMIC DNA]</scope>
    <source>
        <strain evidence="3 4">DSM 22428</strain>
    </source>
</reference>
<dbReference type="InterPro" id="IPR045055">
    <property type="entry name" value="DNA2/NAM7-like"/>
</dbReference>
<feature type="region of interest" description="Disordered" evidence="1">
    <location>
        <begin position="1"/>
        <end position="22"/>
    </location>
</feature>
<name>A0ABU1GY75_9GAMM</name>
<protein>
    <submittedName>
        <fullName evidence="3">DUF4011 domain-containing protein</fullName>
    </submittedName>
</protein>
<evidence type="ECO:0000256" key="1">
    <source>
        <dbReference type="SAM" id="MobiDB-lite"/>
    </source>
</evidence>
<proteinExistence type="predicted"/>
<feature type="domain" description="RAP" evidence="2">
    <location>
        <begin position="1666"/>
        <end position="1723"/>
    </location>
</feature>
<dbReference type="InterPro" id="IPR041679">
    <property type="entry name" value="DNA2/NAM7-like_C"/>
</dbReference>
<dbReference type="PANTHER" id="PTHR10887:SF530">
    <property type="entry name" value="SUPERFAMILY I DNA HELICASES"/>
    <property type="match status" value="1"/>
</dbReference>
<comment type="caution">
    <text evidence="3">The sequence shown here is derived from an EMBL/GenBank/DDBJ whole genome shotgun (WGS) entry which is preliminary data.</text>
</comment>
<keyword evidence="4" id="KW-1185">Reference proteome</keyword>
<dbReference type="InterPro" id="IPR047187">
    <property type="entry name" value="SF1_C_Upf1"/>
</dbReference>
<dbReference type="Proteomes" id="UP001269375">
    <property type="component" value="Unassembled WGS sequence"/>
</dbReference>
<dbReference type="InterPro" id="IPR025103">
    <property type="entry name" value="DUF4011"/>
</dbReference>